<dbReference type="AlphaFoldDB" id="A0A2Z6N3M3"/>
<evidence type="ECO:0000313" key="1">
    <source>
        <dbReference type="EMBL" id="GAU23737.1"/>
    </source>
</evidence>
<gene>
    <name evidence="1" type="ORF">TSUD_128410</name>
</gene>
<protein>
    <submittedName>
        <fullName evidence="1">Uncharacterized protein</fullName>
    </submittedName>
</protein>
<organism evidence="1 2">
    <name type="scientific">Trifolium subterraneum</name>
    <name type="common">Subterranean clover</name>
    <dbReference type="NCBI Taxonomy" id="3900"/>
    <lineage>
        <taxon>Eukaryota</taxon>
        <taxon>Viridiplantae</taxon>
        <taxon>Streptophyta</taxon>
        <taxon>Embryophyta</taxon>
        <taxon>Tracheophyta</taxon>
        <taxon>Spermatophyta</taxon>
        <taxon>Magnoliopsida</taxon>
        <taxon>eudicotyledons</taxon>
        <taxon>Gunneridae</taxon>
        <taxon>Pentapetalae</taxon>
        <taxon>rosids</taxon>
        <taxon>fabids</taxon>
        <taxon>Fabales</taxon>
        <taxon>Fabaceae</taxon>
        <taxon>Papilionoideae</taxon>
        <taxon>50 kb inversion clade</taxon>
        <taxon>NPAAA clade</taxon>
        <taxon>Hologalegina</taxon>
        <taxon>IRL clade</taxon>
        <taxon>Trifolieae</taxon>
        <taxon>Trifolium</taxon>
    </lineage>
</organism>
<keyword evidence="2" id="KW-1185">Reference proteome</keyword>
<name>A0A2Z6N3M3_TRISU</name>
<sequence length="88" mass="10106">MKDRIGLEALFLEEDVVEIIAQSDGNKRPRSDNFNFKNFLGTIKQEVMEFFFSIVSRKINSPFFLISSYFIALIPKVLKGSQPTCRAI</sequence>
<accession>A0A2Z6N3M3</accession>
<reference evidence="2" key="1">
    <citation type="journal article" date="2017" name="Front. Plant Sci.">
        <title>Climate Clever Clovers: New Paradigm to Reduce the Environmental Footprint of Ruminants by Breeding Low Methanogenic Forages Utilizing Haplotype Variation.</title>
        <authorList>
            <person name="Kaur P."/>
            <person name="Appels R."/>
            <person name="Bayer P.E."/>
            <person name="Keeble-Gagnere G."/>
            <person name="Wang J."/>
            <person name="Hirakawa H."/>
            <person name="Shirasawa K."/>
            <person name="Vercoe P."/>
            <person name="Stefanova K."/>
            <person name="Durmic Z."/>
            <person name="Nichols P."/>
            <person name="Revell C."/>
            <person name="Isobe S.N."/>
            <person name="Edwards D."/>
            <person name="Erskine W."/>
        </authorList>
    </citation>
    <scope>NUCLEOTIDE SEQUENCE [LARGE SCALE GENOMIC DNA]</scope>
    <source>
        <strain evidence="2">cv. Daliak</strain>
    </source>
</reference>
<proteinExistence type="predicted"/>
<dbReference type="Proteomes" id="UP000242715">
    <property type="component" value="Unassembled WGS sequence"/>
</dbReference>
<evidence type="ECO:0000313" key="2">
    <source>
        <dbReference type="Proteomes" id="UP000242715"/>
    </source>
</evidence>
<dbReference type="EMBL" id="DF973275">
    <property type="protein sequence ID" value="GAU23737.1"/>
    <property type="molecule type" value="Genomic_DNA"/>
</dbReference>